<dbReference type="SUPFAM" id="SSF46785">
    <property type="entry name" value="Winged helix' DNA-binding domain"/>
    <property type="match status" value="1"/>
</dbReference>
<protein>
    <submittedName>
        <fullName evidence="5">Helix-turn-helix domain-containing protein</fullName>
    </submittedName>
</protein>
<dbReference type="Gene3D" id="1.10.10.10">
    <property type="entry name" value="Winged helix-like DNA-binding domain superfamily/Winged helix DNA-binding domain"/>
    <property type="match status" value="1"/>
</dbReference>
<evidence type="ECO:0000313" key="6">
    <source>
        <dbReference type="Proteomes" id="UP001348641"/>
    </source>
</evidence>
<name>A0ABU7KPH5_9ACTN</name>
<organism evidence="5 6">
    <name type="scientific">Nocardiopsis tropica</name>
    <dbReference type="NCBI Taxonomy" id="109330"/>
    <lineage>
        <taxon>Bacteria</taxon>
        <taxon>Bacillati</taxon>
        <taxon>Actinomycetota</taxon>
        <taxon>Actinomycetes</taxon>
        <taxon>Streptosporangiales</taxon>
        <taxon>Nocardiopsidaceae</taxon>
        <taxon>Nocardiopsis</taxon>
    </lineage>
</organism>
<gene>
    <name evidence="5" type="ORF">Q8A49_11760</name>
</gene>
<keyword evidence="1" id="KW-0805">Transcription regulation</keyword>
<dbReference type="PANTHER" id="PTHR33204">
    <property type="entry name" value="TRANSCRIPTIONAL REGULATOR, MARR FAMILY"/>
    <property type="match status" value="1"/>
</dbReference>
<feature type="domain" description="HTH hxlR-type" evidence="4">
    <location>
        <begin position="14"/>
        <end position="112"/>
    </location>
</feature>
<keyword evidence="3" id="KW-0804">Transcription</keyword>
<sequence>MRELGGADVYLRNCASRNVLSLLSNKWLCLVVGVLSPGPARFGELRRRLDGITQKMLTQTLREMERAGLVDRRVYPTTPPRVEYSLTALGAEVEALMGSIRLWSEEHMDEIASARAAYDERASRPVEPV</sequence>
<dbReference type="InterPro" id="IPR002577">
    <property type="entry name" value="HTH_HxlR"/>
</dbReference>
<evidence type="ECO:0000313" key="5">
    <source>
        <dbReference type="EMBL" id="MEE2051167.1"/>
    </source>
</evidence>
<dbReference type="PROSITE" id="PS51118">
    <property type="entry name" value="HTH_HXLR"/>
    <property type="match status" value="1"/>
</dbReference>
<dbReference type="EMBL" id="JAUUCC010000025">
    <property type="protein sequence ID" value="MEE2051167.1"/>
    <property type="molecule type" value="Genomic_DNA"/>
</dbReference>
<dbReference type="InterPro" id="IPR036390">
    <property type="entry name" value="WH_DNA-bd_sf"/>
</dbReference>
<keyword evidence="2" id="KW-0238">DNA-binding</keyword>
<dbReference type="Proteomes" id="UP001348641">
    <property type="component" value="Unassembled WGS sequence"/>
</dbReference>
<proteinExistence type="predicted"/>
<dbReference type="PANTHER" id="PTHR33204:SF37">
    <property type="entry name" value="HTH-TYPE TRANSCRIPTIONAL REGULATOR YODB"/>
    <property type="match status" value="1"/>
</dbReference>
<evidence type="ECO:0000259" key="4">
    <source>
        <dbReference type="PROSITE" id="PS51118"/>
    </source>
</evidence>
<accession>A0ABU7KPH5</accession>
<evidence type="ECO:0000256" key="1">
    <source>
        <dbReference type="ARBA" id="ARBA00023015"/>
    </source>
</evidence>
<dbReference type="RefSeq" id="WP_330158323.1">
    <property type="nucleotide sequence ID" value="NZ_BAAAJA010000027.1"/>
</dbReference>
<reference evidence="5 6" key="1">
    <citation type="submission" date="2023-07" db="EMBL/GenBank/DDBJ databases">
        <authorList>
            <person name="Girao M."/>
            <person name="Carvalho M.F."/>
        </authorList>
    </citation>
    <scope>NUCLEOTIDE SEQUENCE [LARGE SCALE GENOMIC DNA]</scope>
    <source>
        <strain evidence="5 6">66/93</strain>
    </source>
</reference>
<comment type="caution">
    <text evidence="5">The sequence shown here is derived from an EMBL/GenBank/DDBJ whole genome shotgun (WGS) entry which is preliminary data.</text>
</comment>
<dbReference type="Pfam" id="PF01638">
    <property type="entry name" value="HxlR"/>
    <property type="match status" value="1"/>
</dbReference>
<evidence type="ECO:0000256" key="3">
    <source>
        <dbReference type="ARBA" id="ARBA00023163"/>
    </source>
</evidence>
<evidence type="ECO:0000256" key="2">
    <source>
        <dbReference type="ARBA" id="ARBA00023125"/>
    </source>
</evidence>
<dbReference type="InterPro" id="IPR036388">
    <property type="entry name" value="WH-like_DNA-bd_sf"/>
</dbReference>